<protein>
    <submittedName>
        <fullName evidence="2">Putative adenylyltransferase/sulfurtransferase MoeZ</fullName>
    </submittedName>
</protein>
<dbReference type="RefSeq" id="WP_063557215.1">
    <property type="nucleotide sequence ID" value="NZ_LITT01000064.1"/>
</dbReference>
<dbReference type="Proteomes" id="UP000077407">
    <property type="component" value="Unassembled WGS sequence"/>
</dbReference>
<dbReference type="InterPro" id="IPR035985">
    <property type="entry name" value="Ubiquitin-activating_enz"/>
</dbReference>
<dbReference type="PANTHER" id="PTHR43267">
    <property type="entry name" value="TRNA THREONYLCARBAMOYLADENOSINE DEHYDRATASE"/>
    <property type="match status" value="1"/>
</dbReference>
<dbReference type="CDD" id="cd00757">
    <property type="entry name" value="ThiF_MoeB_HesA_family"/>
    <property type="match status" value="1"/>
</dbReference>
<evidence type="ECO:0000313" key="2">
    <source>
        <dbReference type="EMBL" id="OAA82932.1"/>
    </source>
</evidence>
<dbReference type="SUPFAM" id="SSF69572">
    <property type="entry name" value="Activating enzymes of the ubiquitin-like proteins"/>
    <property type="match status" value="1"/>
</dbReference>
<accession>A0A162KIJ9</accession>
<dbReference type="GO" id="GO:0008641">
    <property type="term" value="F:ubiquitin-like modifier activating enzyme activity"/>
    <property type="evidence" value="ECO:0007669"/>
    <property type="project" value="InterPro"/>
</dbReference>
<evidence type="ECO:0000313" key="3">
    <source>
        <dbReference type="Proteomes" id="UP000077407"/>
    </source>
</evidence>
<comment type="caution">
    <text evidence="2">The sequence shown here is derived from an EMBL/GenBank/DDBJ whole genome shotgun (WGS) entry which is preliminary data.</text>
</comment>
<organism evidence="2 3">
    <name type="scientific">Clostridium ljungdahlii</name>
    <dbReference type="NCBI Taxonomy" id="1538"/>
    <lineage>
        <taxon>Bacteria</taxon>
        <taxon>Bacillati</taxon>
        <taxon>Bacillota</taxon>
        <taxon>Clostridia</taxon>
        <taxon>Eubacteriales</taxon>
        <taxon>Clostridiaceae</taxon>
        <taxon>Clostridium</taxon>
    </lineage>
</organism>
<dbReference type="Gene3D" id="3.40.50.720">
    <property type="entry name" value="NAD(P)-binding Rossmann-like Domain"/>
    <property type="match status" value="1"/>
</dbReference>
<dbReference type="Pfam" id="PF00899">
    <property type="entry name" value="ThiF"/>
    <property type="match status" value="1"/>
</dbReference>
<sequence>MERYVRNMKTLSKEENDNLKKFKVCVVGCGGIGGYVIEMLGRIGIGSITAVDGDVFEESNLNRQILSSTDTIGFSKAQEAKVRMEKVNPLIEVKALEKMLTEDNACSILSNHDVVVDALDSIPARLLLQGSCKKLNIPMVHGAIAGWYAQVTTIFPGDDTLNKIYNVDKQTSKGIEKEMGNPSFTPALAASIEVSEVIKILLGRGELLRKKMAFMDLLSSEYDIVPLG</sequence>
<reference evidence="2 3" key="1">
    <citation type="journal article" date="2015" name="Biotechnol. Bioeng.">
        <title>Genome sequence and phenotypic characterization of Caulobacter segnis.</title>
        <authorList>
            <person name="Patel S."/>
            <person name="Fletcher B."/>
            <person name="Scott D.C."/>
            <person name="Ely B."/>
        </authorList>
    </citation>
    <scope>NUCLEOTIDE SEQUENCE [LARGE SCALE GENOMIC DNA]</scope>
    <source>
        <strain evidence="2 3">ERI-2</strain>
    </source>
</reference>
<dbReference type="GO" id="GO:0061504">
    <property type="term" value="P:cyclic threonylcarbamoyladenosine biosynthetic process"/>
    <property type="evidence" value="ECO:0007669"/>
    <property type="project" value="TreeGrafter"/>
</dbReference>
<dbReference type="GO" id="GO:0061503">
    <property type="term" value="F:tRNA threonylcarbamoyladenosine dehydratase"/>
    <property type="evidence" value="ECO:0007669"/>
    <property type="project" value="TreeGrafter"/>
</dbReference>
<dbReference type="InterPro" id="IPR000594">
    <property type="entry name" value="ThiF_NAD_FAD-bd"/>
</dbReference>
<dbReference type="PATRIC" id="fig|1538.10.peg.4075"/>
<proteinExistence type="predicted"/>
<gene>
    <name evidence="2" type="primary">moeZ_1</name>
    <name evidence="2" type="ORF">WY13_04000</name>
</gene>
<dbReference type="OrthoDB" id="9804286at2"/>
<dbReference type="GO" id="GO:0016779">
    <property type="term" value="F:nucleotidyltransferase activity"/>
    <property type="evidence" value="ECO:0007669"/>
    <property type="project" value="UniProtKB-KW"/>
</dbReference>
<dbReference type="PANTHER" id="PTHR43267:SF1">
    <property type="entry name" value="TRNA THREONYLCARBAMOYLADENOSINE DEHYDRATASE"/>
    <property type="match status" value="1"/>
</dbReference>
<dbReference type="EMBL" id="LITT01000064">
    <property type="protein sequence ID" value="OAA82932.1"/>
    <property type="molecule type" value="Genomic_DNA"/>
</dbReference>
<name>A0A162KIJ9_9CLOT</name>
<dbReference type="InterPro" id="IPR045886">
    <property type="entry name" value="ThiF/MoeB/HesA"/>
</dbReference>
<keyword evidence="2" id="KW-0808">Transferase</keyword>
<evidence type="ECO:0000259" key="1">
    <source>
        <dbReference type="Pfam" id="PF00899"/>
    </source>
</evidence>
<keyword evidence="2" id="KW-0548">Nucleotidyltransferase</keyword>
<feature type="domain" description="THIF-type NAD/FAD binding fold" evidence="1">
    <location>
        <begin position="4"/>
        <end position="225"/>
    </location>
</feature>
<dbReference type="AlphaFoldDB" id="A0A162KIJ9"/>